<protein>
    <submittedName>
        <fullName evidence="2">Uncharacterized protein</fullName>
    </submittedName>
</protein>
<gene>
    <name evidence="2" type="ORF">AAF712_012411</name>
</gene>
<keyword evidence="3" id="KW-1185">Reference proteome</keyword>
<sequence>MPIDRQSQPHSNVQDPPPSYDRFTSRGPIRQHSNTDEKDIDEDESHQLLQRPDWLKHSRGSEDRRTSSSALSPVVSAWELVGGKVISRLGLTSKASKAHLRQTVRSIIQDLIVQYSSSPESDSVGILSVQNYRGIMESCYDACQKQSAGGTTLWEMLNDKFIEGHTPMYWTMISRATQLPTNLPQGNEPPGSPLFTILLSYASPLSPVARSDIETACMEMSDHALYTYLKFHPDYAMGLSLKGKMVFGTNILAVPDEIKVSNLPDDRGFKVEMRIVQFVKRIRVKRLWTLAFGLNIEGGFLYWSNQPRGRPYIYIGLSATSAPTPLDSTLWIFPKEGESEKEKGADLRAANFVTPGLPNGPWWNCEKTHHWVQEEFSRWIQDDGSLRARWHVKSLLKPEASTSTN</sequence>
<dbReference type="Proteomes" id="UP001437256">
    <property type="component" value="Unassembled WGS sequence"/>
</dbReference>
<comment type="caution">
    <text evidence="2">The sequence shown here is derived from an EMBL/GenBank/DDBJ whole genome shotgun (WGS) entry which is preliminary data.</text>
</comment>
<dbReference type="EMBL" id="JBBXMP010000160">
    <property type="protein sequence ID" value="KAL0060818.1"/>
    <property type="molecule type" value="Genomic_DNA"/>
</dbReference>
<evidence type="ECO:0000256" key="1">
    <source>
        <dbReference type="SAM" id="MobiDB-lite"/>
    </source>
</evidence>
<evidence type="ECO:0000313" key="2">
    <source>
        <dbReference type="EMBL" id="KAL0060818.1"/>
    </source>
</evidence>
<proteinExistence type="predicted"/>
<feature type="compositionally biased region" description="Polar residues" evidence="1">
    <location>
        <begin position="1"/>
        <end position="14"/>
    </location>
</feature>
<organism evidence="2 3">
    <name type="scientific">Marasmius tenuissimus</name>
    <dbReference type="NCBI Taxonomy" id="585030"/>
    <lineage>
        <taxon>Eukaryota</taxon>
        <taxon>Fungi</taxon>
        <taxon>Dikarya</taxon>
        <taxon>Basidiomycota</taxon>
        <taxon>Agaricomycotina</taxon>
        <taxon>Agaricomycetes</taxon>
        <taxon>Agaricomycetidae</taxon>
        <taxon>Agaricales</taxon>
        <taxon>Marasmiineae</taxon>
        <taxon>Marasmiaceae</taxon>
        <taxon>Marasmius</taxon>
    </lineage>
</organism>
<accession>A0ABR2ZHI4</accession>
<feature type="compositionally biased region" description="Basic and acidic residues" evidence="1">
    <location>
        <begin position="53"/>
        <end position="66"/>
    </location>
</feature>
<name>A0ABR2ZHI4_9AGAR</name>
<evidence type="ECO:0000313" key="3">
    <source>
        <dbReference type="Proteomes" id="UP001437256"/>
    </source>
</evidence>
<feature type="region of interest" description="Disordered" evidence="1">
    <location>
        <begin position="1"/>
        <end position="68"/>
    </location>
</feature>
<reference evidence="2 3" key="1">
    <citation type="submission" date="2024-05" db="EMBL/GenBank/DDBJ databases">
        <title>A draft genome resource for the thread blight pathogen Marasmius tenuissimus strain MS-2.</title>
        <authorList>
            <person name="Yulfo-Soto G.E."/>
            <person name="Baruah I.K."/>
            <person name="Amoako-Attah I."/>
            <person name="Bukari Y."/>
            <person name="Meinhardt L.W."/>
            <person name="Bailey B.A."/>
            <person name="Cohen S.P."/>
        </authorList>
    </citation>
    <scope>NUCLEOTIDE SEQUENCE [LARGE SCALE GENOMIC DNA]</scope>
    <source>
        <strain evidence="2 3">MS-2</strain>
    </source>
</reference>